<feature type="region of interest" description="Disordered" evidence="1">
    <location>
        <begin position="1"/>
        <end position="29"/>
    </location>
</feature>
<evidence type="ECO:0000313" key="2">
    <source>
        <dbReference type="EMBL" id="MCE7026585.1"/>
    </source>
</evidence>
<reference evidence="2" key="1">
    <citation type="submission" date="2022-01" db="EMBL/GenBank/DDBJ databases">
        <title>Jiella avicenniae sp. nov., a novel endophytic bacterium isolated from bark of Avicennia marina.</title>
        <authorList>
            <person name="Tuo L."/>
        </authorList>
    </citation>
    <scope>NUCLEOTIDE SEQUENCE</scope>
    <source>
        <strain evidence="2">CBK1P-4</strain>
    </source>
</reference>
<comment type="caution">
    <text evidence="2">The sequence shown here is derived from an EMBL/GenBank/DDBJ whole genome shotgun (WGS) entry which is preliminary data.</text>
</comment>
<dbReference type="RefSeq" id="WP_233717277.1">
    <property type="nucleotide sequence ID" value="NZ_JAJUWU010000001.1"/>
</dbReference>
<protein>
    <submittedName>
        <fullName evidence="2">Uncharacterized protein</fullName>
    </submittedName>
</protein>
<dbReference type="Proteomes" id="UP001139035">
    <property type="component" value="Unassembled WGS sequence"/>
</dbReference>
<gene>
    <name evidence="2" type="ORF">LZD57_01155</name>
</gene>
<evidence type="ECO:0000313" key="3">
    <source>
        <dbReference type="Proteomes" id="UP001139035"/>
    </source>
</evidence>
<proteinExistence type="predicted"/>
<feature type="compositionally biased region" description="Basic and acidic residues" evidence="1">
    <location>
        <begin position="17"/>
        <end position="29"/>
    </location>
</feature>
<evidence type="ECO:0000256" key="1">
    <source>
        <dbReference type="SAM" id="MobiDB-lite"/>
    </source>
</evidence>
<keyword evidence="3" id="KW-1185">Reference proteome</keyword>
<organism evidence="2 3">
    <name type="scientific">Jiella avicenniae</name>
    <dbReference type="NCBI Taxonomy" id="2907202"/>
    <lineage>
        <taxon>Bacteria</taxon>
        <taxon>Pseudomonadati</taxon>
        <taxon>Pseudomonadota</taxon>
        <taxon>Alphaproteobacteria</taxon>
        <taxon>Hyphomicrobiales</taxon>
        <taxon>Aurantimonadaceae</taxon>
        <taxon>Jiella</taxon>
    </lineage>
</organism>
<dbReference type="AlphaFoldDB" id="A0A9X1NXH6"/>
<sequence>MPNGHHPPTALSSTIEPVDRRGSGAELPDRSAEDSLSALLALVYGVPRVLCLRIPRLVDEIAIYSPFERTETRLAITEKSGAFLEGLAAAQAATVVACLTLQAETLSGRWMPWRVIDVVDAIVAAGLAPSVLRLEANDTRLSSDG</sequence>
<accession>A0A9X1NXH6</accession>
<dbReference type="EMBL" id="JAJUWU010000001">
    <property type="protein sequence ID" value="MCE7026585.1"/>
    <property type="molecule type" value="Genomic_DNA"/>
</dbReference>
<name>A0A9X1NXH6_9HYPH</name>